<sequence length="645" mass="70716">MLGTSNLAKSYGDRTLFEGVSLKLNPGSRYGLVGANGSGKTTFLKIVSGDEPATEGSVSLPRDARVGVLRQDRFLSDDEIILDLAMMGDRVVWDALVTSRRLAEDGGDPGRIADLEDLIRAHDGYTLEARASAVLEGLGIPVPAHRRPLSTLSGGFKLRVLLAQVLLGGSDVLLLDEPTNHLDILSIRWLEKFLAGYKGCAVVISHDQRFLDNIATHILDVDYETITLYTGNYAAFVVEKQAIRERKQAEIARAEKIIADKRAFVERFGAKATKARQAQSRLKQIEKIEVEELADTSRRTPVFRFVIQRPSGRDVLEARGISKAYGDKQVLRDVSLSVRRGERVAVIGPNGLGKSTLLKILVDRLAPDAGGASWGHEVRVGYFAQDHRELLVDGSMTPLSFLWDACPDESPSYVRGQLGRALFSGDDVEKSVGSLSGGEAARLIFCRIAVERPNVLVLDEPTNHLDLEAIQALIEGLKAFEGTVLFVSHDRFFVSELATRILEVTPAGPRDFPGTYEEYLAGCGDDHLDADTVVLKAKREHHKAAPAAASATAEAGGSWEEQKRRRNRQKELPARRDKVLAAIEAAEARKKAIHDLYCSDGFFERTTKPEIAALQAEDEALGPRIDALMAEWEQLEQELAELGAP</sequence>
<dbReference type="InterPro" id="IPR003439">
    <property type="entry name" value="ABC_transporter-like_ATP-bd"/>
</dbReference>
<dbReference type="PANTHER" id="PTHR42855">
    <property type="entry name" value="ABC TRANSPORTER ATP-BINDING SUBUNIT"/>
    <property type="match status" value="1"/>
</dbReference>
<dbReference type="OrthoDB" id="9808609at2"/>
<evidence type="ECO:0000313" key="8">
    <source>
        <dbReference type="EMBL" id="AUX45296.1"/>
    </source>
</evidence>
<feature type="domain" description="ABC transporter" evidence="7">
    <location>
        <begin position="316"/>
        <end position="532"/>
    </location>
</feature>
<feature type="compositionally biased region" description="Low complexity" evidence="6">
    <location>
        <begin position="545"/>
        <end position="558"/>
    </location>
</feature>
<dbReference type="FunFam" id="3.40.50.300:FF:000011">
    <property type="entry name" value="Putative ABC transporter ATP-binding component"/>
    <property type="match status" value="1"/>
</dbReference>
<keyword evidence="3 8" id="KW-0067">ATP-binding</keyword>
<dbReference type="FunFam" id="3.40.50.300:FF:000070">
    <property type="entry name" value="Putative ABC transporter ATP-binding component"/>
    <property type="match status" value="1"/>
</dbReference>
<dbReference type="EMBL" id="CP012673">
    <property type="protein sequence ID" value="AUX45296.1"/>
    <property type="molecule type" value="Genomic_DNA"/>
</dbReference>
<gene>
    <name evidence="8" type="ORF">SOCE26_067780</name>
</gene>
<evidence type="ECO:0000256" key="5">
    <source>
        <dbReference type="ARBA" id="ARBA00074044"/>
    </source>
</evidence>
<dbReference type="InterPro" id="IPR017871">
    <property type="entry name" value="ABC_transporter-like_CS"/>
</dbReference>
<evidence type="ECO:0000256" key="4">
    <source>
        <dbReference type="ARBA" id="ARBA00061551"/>
    </source>
</evidence>
<dbReference type="Gene3D" id="1.10.287.380">
    <property type="entry name" value="Valyl-tRNA synthetase, C-terminal domain"/>
    <property type="match status" value="1"/>
</dbReference>
<dbReference type="AlphaFoldDB" id="A0A2L0F181"/>
<dbReference type="PROSITE" id="PS50893">
    <property type="entry name" value="ABC_TRANSPORTER_2"/>
    <property type="match status" value="2"/>
</dbReference>
<dbReference type="InterPro" id="IPR003593">
    <property type="entry name" value="AAA+_ATPase"/>
</dbReference>
<dbReference type="Pfam" id="PF00005">
    <property type="entry name" value="ABC_tran"/>
    <property type="match status" value="2"/>
</dbReference>
<dbReference type="GO" id="GO:0016887">
    <property type="term" value="F:ATP hydrolysis activity"/>
    <property type="evidence" value="ECO:0007669"/>
    <property type="project" value="InterPro"/>
</dbReference>
<dbReference type="InterPro" id="IPR027417">
    <property type="entry name" value="P-loop_NTPase"/>
</dbReference>
<accession>A0A2L0F181</accession>
<dbReference type="InterPro" id="IPR051309">
    <property type="entry name" value="ABCF_ATPase"/>
</dbReference>
<keyword evidence="1" id="KW-0677">Repeat</keyword>
<proteinExistence type="inferred from homology"/>
<reference evidence="8 9" key="1">
    <citation type="submission" date="2015-09" db="EMBL/GenBank/DDBJ databases">
        <title>Sorangium comparison.</title>
        <authorList>
            <person name="Zaburannyi N."/>
            <person name="Bunk B."/>
            <person name="Overmann J."/>
            <person name="Mueller R."/>
        </authorList>
    </citation>
    <scope>NUCLEOTIDE SEQUENCE [LARGE SCALE GENOMIC DNA]</scope>
    <source>
        <strain evidence="8 9">So ce26</strain>
    </source>
</reference>
<dbReference type="SUPFAM" id="SSF52540">
    <property type="entry name" value="P-loop containing nucleoside triphosphate hydrolases"/>
    <property type="match status" value="2"/>
</dbReference>
<dbReference type="PANTHER" id="PTHR42855:SF2">
    <property type="entry name" value="DRUG RESISTANCE ABC TRANSPORTER,ATP-BINDING PROTEIN"/>
    <property type="match status" value="1"/>
</dbReference>
<dbReference type="PROSITE" id="PS00211">
    <property type="entry name" value="ABC_TRANSPORTER_1"/>
    <property type="match status" value="1"/>
</dbReference>
<dbReference type="Gene3D" id="3.40.50.300">
    <property type="entry name" value="P-loop containing nucleotide triphosphate hydrolases"/>
    <property type="match status" value="2"/>
</dbReference>
<name>A0A2L0F181_SORCE</name>
<evidence type="ECO:0000256" key="6">
    <source>
        <dbReference type="SAM" id="MobiDB-lite"/>
    </source>
</evidence>
<organism evidence="8 9">
    <name type="scientific">Sorangium cellulosum</name>
    <name type="common">Polyangium cellulosum</name>
    <dbReference type="NCBI Taxonomy" id="56"/>
    <lineage>
        <taxon>Bacteria</taxon>
        <taxon>Pseudomonadati</taxon>
        <taxon>Myxococcota</taxon>
        <taxon>Polyangia</taxon>
        <taxon>Polyangiales</taxon>
        <taxon>Polyangiaceae</taxon>
        <taxon>Sorangium</taxon>
    </lineage>
</organism>
<evidence type="ECO:0000259" key="7">
    <source>
        <dbReference type="PROSITE" id="PS50893"/>
    </source>
</evidence>
<dbReference type="Pfam" id="PF12848">
    <property type="entry name" value="ABC_tran_Xtn"/>
    <property type="match status" value="1"/>
</dbReference>
<dbReference type="Proteomes" id="UP000238348">
    <property type="component" value="Chromosome"/>
</dbReference>
<evidence type="ECO:0000256" key="2">
    <source>
        <dbReference type="ARBA" id="ARBA00022741"/>
    </source>
</evidence>
<dbReference type="InterPro" id="IPR037118">
    <property type="entry name" value="Val-tRNA_synth_C_sf"/>
</dbReference>
<dbReference type="SMART" id="SM00382">
    <property type="entry name" value="AAA"/>
    <property type="match status" value="2"/>
</dbReference>
<evidence type="ECO:0000313" key="9">
    <source>
        <dbReference type="Proteomes" id="UP000238348"/>
    </source>
</evidence>
<dbReference type="RefSeq" id="WP_104983696.1">
    <property type="nucleotide sequence ID" value="NZ_CP012673.1"/>
</dbReference>
<keyword evidence="2" id="KW-0547">Nucleotide-binding</keyword>
<dbReference type="GO" id="GO:0005524">
    <property type="term" value="F:ATP binding"/>
    <property type="evidence" value="ECO:0007669"/>
    <property type="project" value="UniProtKB-KW"/>
</dbReference>
<comment type="similarity">
    <text evidence="4">Belongs to the ABC transporter superfamily. ABCF family. YbiT subfamily.</text>
</comment>
<evidence type="ECO:0000256" key="3">
    <source>
        <dbReference type="ARBA" id="ARBA00022840"/>
    </source>
</evidence>
<evidence type="ECO:0000256" key="1">
    <source>
        <dbReference type="ARBA" id="ARBA00022737"/>
    </source>
</evidence>
<dbReference type="InterPro" id="IPR032781">
    <property type="entry name" value="ABC_tran_Xtn"/>
</dbReference>
<feature type="region of interest" description="Disordered" evidence="6">
    <location>
        <begin position="543"/>
        <end position="573"/>
    </location>
</feature>
<feature type="domain" description="ABC transporter" evidence="7">
    <location>
        <begin position="2"/>
        <end position="255"/>
    </location>
</feature>
<dbReference type="CDD" id="cd03221">
    <property type="entry name" value="ABCF_EF-3"/>
    <property type="match status" value="2"/>
</dbReference>
<protein>
    <recommendedName>
        <fullName evidence="5">Probable ATP-binding protein YbiT</fullName>
    </recommendedName>
</protein>